<evidence type="ECO:0000313" key="3">
    <source>
        <dbReference type="EnsemblProtists" id="EKX53771"/>
    </source>
</evidence>
<feature type="region of interest" description="Disordered" evidence="1">
    <location>
        <begin position="25"/>
        <end position="48"/>
    </location>
</feature>
<dbReference type="EMBL" id="JH992969">
    <property type="protein sequence ID" value="EKX53771.1"/>
    <property type="molecule type" value="Genomic_DNA"/>
</dbReference>
<name>L1JYZ2_GUITC</name>
<evidence type="ECO:0000256" key="1">
    <source>
        <dbReference type="SAM" id="MobiDB-lite"/>
    </source>
</evidence>
<reference evidence="2 4" key="1">
    <citation type="journal article" date="2012" name="Nature">
        <title>Algal genomes reveal evolutionary mosaicism and the fate of nucleomorphs.</title>
        <authorList>
            <consortium name="DOE Joint Genome Institute"/>
            <person name="Curtis B.A."/>
            <person name="Tanifuji G."/>
            <person name="Burki F."/>
            <person name="Gruber A."/>
            <person name="Irimia M."/>
            <person name="Maruyama S."/>
            <person name="Arias M.C."/>
            <person name="Ball S.G."/>
            <person name="Gile G.H."/>
            <person name="Hirakawa Y."/>
            <person name="Hopkins J.F."/>
            <person name="Kuo A."/>
            <person name="Rensing S.A."/>
            <person name="Schmutz J."/>
            <person name="Symeonidi A."/>
            <person name="Elias M."/>
            <person name="Eveleigh R.J."/>
            <person name="Herman E.K."/>
            <person name="Klute M.J."/>
            <person name="Nakayama T."/>
            <person name="Obornik M."/>
            <person name="Reyes-Prieto A."/>
            <person name="Armbrust E.V."/>
            <person name="Aves S.J."/>
            <person name="Beiko R.G."/>
            <person name="Coutinho P."/>
            <person name="Dacks J.B."/>
            <person name="Durnford D.G."/>
            <person name="Fast N.M."/>
            <person name="Green B.R."/>
            <person name="Grisdale C.J."/>
            <person name="Hempel F."/>
            <person name="Henrissat B."/>
            <person name="Hoppner M.P."/>
            <person name="Ishida K."/>
            <person name="Kim E."/>
            <person name="Koreny L."/>
            <person name="Kroth P.G."/>
            <person name="Liu Y."/>
            <person name="Malik S.B."/>
            <person name="Maier U.G."/>
            <person name="McRose D."/>
            <person name="Mock T."/>
            <person name="Neilson J.A."/>
            <person name="Onodera N.T."/>
            <person name="Poole A.M."/>
            <person name="Pritham E.J."/>
            <person name="Richards T.A."/>
            <person name="Rocap G."/>
            <person name="Roy S.W."/>
            <person name="Sarai C."/>
            <person name="Schaack S."/>
            <person name="Shirato S."/>
            <person name="Slamovits C.H."/>
            <person name="Spencer D.F."/>
            <person name="Suzuki S."/>
            <person name="Worden A.Z."/>
            <person name="Zauner S."/>
            <person name="Barry K."/>
            <person name="Bell C."/>
            <person name="Bharti A.K."/>
            <person name="Crow J.A."/>
            <person name="Grimwood J."/>
            <person name="Kramer R."/>
            <person name="Lindquist E."/>
            <person name="Lucas S."/>
            <person name="Salamov A."/>
            <person name="McFadden G.I."/>
            <person name="Lane C.E."/>
            <person name="Keeling P.J."/>
            <person name="Gray M.W."/>
            <person name="Grigoriev I.V."/>
            <person name="Archibald J.M."/>
        </authorList>
    </citation>
    <scope>NUCLEOTIDE SEQUENCE</scope>
    <source>
        <strain evidence="2 4">CCMP2712</strain>
    </source>
</reference>
<dbReference type="PaxDb" id="55529-EKX53771"/>
<reference evidence="3" key="3">
    <citation type="submission" date="2016-03" db="UniProtKB">
        <authorList>
            <consortium name="EnsemblProtists"/>
        </authorList>
    </citation>
    <scope>IDENTIFICATION</scope>
</reference>
<organism evidence="2">
    <name type="scientific">Guillardia theta (strain CCMP2712)</name>
    <name type="common">Cryptophyte</name>
    <dbReference type="NCBI Taxonomy" id="905079"/>
    <lineage>
        <taxon>Eukaryota</taxon>
        <taxon>Cryptophyceae</taxon>
        <taxon>Pyrenomonadales</taxon>
        <taxon>Geminigeraceae</taxon>
        <taxon>Guillardia</taxon>
    </lineage>
</organism>
<dbReference type="GeneID" id="17310271"/>
<proteinExistence type="predicted"/>
<evidence type="ECO:0000313" key="4">
    <source>
        <dbReference type="Proteomes" id="UP000011087"/>
    </source>
</evidence>
<dbReference type="AlphaFoldDB" id="L1JYZ2"/>
<accession>L1JYZ2</accession>
<gene>
    <name evidence="2" type="ORF">GUITHDRAFT_160921</name>
</gene>
<sequence>MPLRARMILSEMRMPNKSILSSWIKRGNPQDPEDQKQSIQLDQSEAKSKAFGGLAPTTMVRTRRAAMEAMRRRSAEKSWEEAEEKVKRQLQAMERARELEFEKLKERLQKEKQGGDDGAISDEQKKSGITEAYEAASEHIREESANVSRDNSAILWRHTISGRPTNFGGGNHESSLKSIQDSSGKVSN</sequence>
<protein>
    <submittedName>
        <fullName evidence="2 3">Uncharacterized protein</fullName>
    </submittedName>
</protein>
<dbReference type="RefSeq" id="XP_005840751.1">
    <property type="nucleotide sequence ID" value="XM_005840694.1"/>
</dbReference>
<reference evidence="4" key="2">
    <citation type="submission" date="2012-11" db="EMBL/GenBank/DDBJ databases">
        <authorList>
            <person name="Kuo A."/>
            <person name="Curtis B.A."/>
            <person name="Tanifuji G."/>
            <person name="Burki F."/>
            <person name="Gruber A."/>
            <person name="Irimia M."/>
            <person name="Maruyama S."/>
            <person name="Arias M.C."/>
            <person name="Ball S.G."/>
            <person name="Gile G.H."/>
            <person name="Hirakawa Y."/>
            <person name="Hopkins J.F."/>
            <person name="Rensing S.A."/>
            <person name="Schmutz J."/>
            <person name="Symeonidi A."/>
            <person name="Elias M."/>
            <person name="Eveleigh R.J."/>
            <person name="Herman E.K."/>
            <person name="Klute M.J."/>
            <person name="Nakayama T."/>
            <person name="Obornik M."/>
            <person name="Reyes-Prieto A."/>
            <person name="Armbrust E.V."/>
            <person name="Aves S.J."/>
            <person name="Beiko R.G."/>
            <person name="Coutinho P."/>
            <person name="Dacks J.B."/>
            <person name="Durnford D.G."/>
            <person name="Fast N.M."/>
            <person name="Green B.R."/>
            <person name="Grisdale C."/>
            <person name="Hempe F."/>
            <person name="Henrissat B."/>
            <person name="Hoppner M.P."/>
            <person name="Ishida K.-I."/>
            <person name="Kim E."/>
            <person name="Koreny L."/>
            <person name="Kroth P.G."/>
            <person name="Liu Y."/>
            <person name="Malik S.-B."/>
            <person name="Maier U.G."/>
            <person name="McRose D."/>
            <person name="Mock T."/>
            <person name="Neilson J.A."/>
            <person name="Onodera N.T."/>
            <person name="Poole A.M."/>
            <person name="Pritham E.J."/>
            <person name="Richards T.A."/>
            <person name="Rocap G."/>
            <person name="Roy S.W."/>
            <person name="Sarai C."/>
            <person name="Schaack S."/>
            <person name="Shirato S."/>
            <person name="Slamovits C.H."/>
            <person name="Spencer D.F."/>
            <person name="Suzuki S."/>
            <person name="Worden A.Z."/>
            <person name="Zauner S."/>
            <person name="Barry K."/>
            <person name="Bell C."/>
            <person name="Bharti A.K."/>
            <person name="Crow J.A."/>
            <person name="Grimwood J."/>
            <person name="Kramer R."/>
            <person name="Lindquist E."/>
            <person name="Lucas S."/>
            <person name="Salamov A."/>
            <person name="McFadden G.I."/>
            <person name="Lane C.E."/>
            <person name="Keeling P.J."/>
            <person name="Gray M.W."/>
            <person name="Grigoriev I.V."/>
            <person name="Archibald J.M."/>
        </authorList>
    </citation>
    <scope>NUCLEOTIDE SEQUENCE</scope>
    <source>
        <strain evidence="4">CCMP2712</strain>
    </source>
</reference>
<evidence type="ECO:0000313" key="2">
    <source>
        <dbReference type="EMBL" id="EKX53771.1"/>
    </source>
</evidence>
<dbReference type="KEGG" id="gtt:GUITHDRAFT_160921"/>
<feature type="region of interest" description="Disordered" evidence="1">
    <location>
        <begin position="107"/>
        <end position="188"/>
    </location>
</feature>
<feature type="compositionally biased region" description="Polar residues" evidence="1">
    <location>
        <begin position="172"/>
        <end position="188"/>
    </location>
</feature>
<keyword evidence="4" id="KW-1185">Reference proteome</keyword>
<dbReference type="EnsemblProtists" id="EKX53771">
    <property type="protein sequence ID" value="EKX53771"/>
    <property type="gene ID" value="GUITHDRAFT_160921"/>
</dbReference>
<dbReference type="HOGENOM" id="CLU_1443555_0_0_1"/>
<dbReference type="Proteomes" id="UP000011087">
    <property type="component" value="Unassembled WGS sequence"/>
</dbReference>